<comment type="caution">
    <text evidence="2">The sequence shown here is derived from an EMBL/GenBank/DDBJ whole genome shotgun (WGS) entry which is preliminary data.</text>
</comment>
<dbReference type="AlphaFoldDB" id="A0A1T3W642"/>
<organism evidence="2 3">
    <name type="scientific">Mycolicibacterium diernhoferi</name>
    <dbReference type="NCBI Taxonomy" id="1801"/>
    <lineage>
        <taxon>Bacteria</taxon>
        <taxon>Bacillati</taxon>
        <taxon>Actinomycetota</taxon>
        <taxon>Actinomycetes</taxon>
        <taxon>Mycobacteriales</taxon>
        <taxon>Mycobacteriaceae</taxon>
        <taxon>Mycolicibacterium</taxon>
    </lineage>
</organism>
<proteinExistence type="predicted"/>
<accession>A0A1T3W642</accession>
<sequence length="141" mass="15171">NWALLSGCSSDSTDERLEVADALSPDDLRPVSQEATDLLRHYLIQMSGLPRSPASAPSLVLQGDQDQLIPVPWTDAAVQRACDMGADIASFVAVGRGHSDFDPTEALDWMQQRFRGDPPASTCAVEGGPSIRKVPQLTLPE</sequence>
<dbReference type="SUPFAM" id="SSF53474">
    <property type="entry name" value="alpha/beta-Hydrolases"/>
    <property type="match status" value="1"/>
</dbReference>
<evidence type="ECO:0000256" key="1">
    <source>
        <dbReference type="SAM" id="MobiDB-lite"/>
    </source>
</evidence>
<dbReference type="InterPro" id="IPR029058">
    <property type="entry name" value="AB_hydrolase_fold"/>
</dbReference>
<dbReference type="Proteomes" id="UP000191039">
    <property type="component" value="Unassembled WGS sequence"/>
</dbReference>
<feature type="non-terminal residue" evidence="2">
    <location>
        <position position="1"/>
    </location>
</feature>
<feature type="region of interest" description="Disordered" evidence="1">
    <location>
        <begin position="116"/>
        <end position="141"/>
    </location>
</feature>
<gene>
    <name evidence="2" type="ORF">BV510_22295</name>
</gene>
<protein>
    <submittedName>
        <fullName evidence="2">Lipase</fullName>
    </submittedName>
</protein>
<dbReference type="Gene3D" id="3.40.50.1820">
    <property type="entry name" value="alpha/beta hydrolase"/>
    <property type="match status" value="1"/>
</dbReference>
<name>A0A1T3W642_9MYCO</name>
<reference evidence="2 3" key="1">
    <citation type="submission" date="2016-09" db="EMBL/GenBank/DDBJ databases">
        <title>genome sequences of unsequenced Mycobacteria.</title>
        <authorList>
            <person name="Greninger A.L."/>
            <person name="Jerome K.R."/>
            <person name="Mcnair B."/>
            <person name="Wallis C."/>
            <person name="Fang F."/>
        </authorList>
    </citation>
    <scope>NUCLEOTIDE SEQUENCE [LARGE SCALE GENOMIC DNA]</scope>
    <source>
        <strain evidence="2 3">BM1</strain>
    </source>
</reference>
<evidence type="ECO:0000313" key="2">
    <source>
        <dbReference type="EMBL" id="OPE49470.1"/>
    </source>
</evidence>
<dbReference type="EMBL" id="MIJD01000289">
    <property type="protein sequence ID" value="OPE49470.1"/>
    <property type="molecule type" value="Genomic_DNA"/>
</dbReference>
<evidence type="ECO:0000313" key="3">
    <source>
        <dbReference type="Proteomes" id="UP000191039"/>
    </source>
</evidence>